<name>A0A7G5GXD4_9BACT</name>
<sequence>MGIALLNQSHTGIVQRLLRSFLLIICTLQTLVTSAQTSLQLPFFDDFATQAARAGSEVPDPARWVPGKGVYINNTMAIDQPTINVATFDGLKDNGQPYVSNDPLNQGYTDTLQSKPINLAGLSAASGVYLTFYWQAKGLGELPDPGDTLSTPQGSPPILLPGDSLLLQFKDVNGVWKTVWGKVGGNADSTFNWASVQLTDAAYFYDGFTFQFCSYGRRSGPFDTWNVDYVYLDKNRNPSSPFFKSMIDVATQKLLTPLLRRYTAMPMSQYKVNGASAKELADTVRFVIRNLIEAPNPISSRFRVRDEISGSVLQDTVTVPISVLGLQQRNVHPYFRNKVDITKEKAVLRYELDLETSDDQNVIFQRDPKTLLRNDTISAVAALDNYYAYDDGAWEYAQQIRQREQIAVRFILNKPDTVGSVRACIVPFTTNQNGQPFVLTVYANQNGKPGIALYQQSFSMQYPTTRNGFVDYKFTRGVIVKDTFYVGYQQISSSDTTLLRLGFDKNSPFGENIFYNGGTNWEQNLQKAAPGATASALQVQGAFMLRPVMGGKLAVVTATEPEAVVPLRTYPNPTTGVIQWDDPRLTRIEVLNTMGRLVHALEPERGQQTLDLSYLPDGLYLIRLFAKQQTTVQKLIIQH</sequence>
<accession>A0A7G5GXD4</accession>
<dbReference type="Proteomes" id="UP000515369">
    <property type="component" value="Chromosome"/>
</dbReference>
<dbReference type="KEGG" id="sfol:H3H32_00725"/>
<dbReference type="InterPro" id="IPR026444">
    <property type="entry name" value="Secre_tail"/>
</dbReference>
<evidence type="ECO:0000313" key="3">
    <source>
        <dbReference type="Proteomes" id="UP000515369"/>
    </source>
</evidence>
<dbReference type="AlphaFoldDB" id="A0A7G5GXD4"/>
<gene>
    <name evidence="2" type="ORF">H3H32_00725</name>
</gene>
<dbReference type="EMBL" id="CP059732">
    <property type="protein sequence ID" value="QMW03526.1"/>
    <property type="molecule type" value="Genomic_DNA"/>
</dbReference>
<evidence type="ECO:0000313" key="2">
    <source>
        <dbReference type="EMBL" id="QMW03526.1"/>
    </source>
</evidence>
<protein>
    <submittedName>
        <fullName evidence="2">T9SS type A sorting domain-containing protein</fullName>
    </submittedName>
</protein>
<dbReference type="RefSeq" id="WP_182460783.1">
    <property type="nucleotide sequence ID" value="NZ_CP059732.1"/>
</dbReference>
<feature type="domain" description="Secretion system C-terminal sorting" evidence="1">
    <location>
        <begin position="570"/>
        <end position="637"/>
    </location>
</feature>
<organism evidence="2 3">
    <name type="scientific">Spirosoma foliorum</name>
    <dbReference type="NCBI Taxonomy" id="2710596"/>
    <lineage>
        <taxon>Bacteria</taxon>
        <taxon>Pseudomonadati</taxon>
        <taxon>Bacteroidota</taxon>
        <taxon>Cytophagia</taxon>
        <taxon>Cytophagales</taxon>
        <taxon>Cytophagaceae</taxon>
        <taxon>Spirosoma</taxon>
    </lineage>
</organism>
<dbReference type="Pfam" id="PF18962">
    <property type="entry name" value="Por_Secre_tail"/>
    <property type="match status" value="1"/>
</dbReference>
<reference evidence="2 3" key="1">
    <citation type="submission" date="2020-07" db="EMBL/GenBank/DDBJ databases">
        <title>Spirosoma foliorum sp. nov., isolated from the leaves on the Nejang mountain Korea, Republic of.</title>
        <authorList>
            <person name="Ho H."/>
            <person name="Lee Y.-J."/>
            <person name="Nurcahyanto D.-A."/>
            <person name="Kim S.-G."/>
        </authorList>
    </citation>
    <scope>NUCLEOTIDE SEQUENCE [LARGE SCALE GENOMIC DNA]</scope>
    <source>
        <strain evidence="2 3">PL0136</strain>
    </source>
</reference>
<dbReference type="NCBIfam" id="TIGR04183">
    <property type="entry name" value="Por_Secre_tail"/>
    <property type="match status" value="1"/>
</dbReference>
<proteinExistence type="predicted"/>
<keyword evidence="3" id="KW-1185">Reference proteome</keyword>
<evidence type="ECO:0000259" key="1">
    <source>
        <dbReference type="Pfam" id="PF18962"/>
    </source>
</evidence>